<reference evidence="12 13" key="1">
    <citation type="submission" date="2019-03" db="EMBL/GenBank/DDBJ databases">
        <title>Thermus tengchongensis species for the arsenic transformation mechanism.</title>
        <authorList>
            <person name="Yuan G.C."/>
        </authorList>
    </citation>
    <scope>NUCLEOTIDE SEQUENCE [LARGE SCALE GENOMIC DNA]</scope>
    <source>
        <strain evidence="12 13">15Y</strain>
    </source>
</reference>
<proteinExistence type="inferred from homology"/>
<evidence type="ECO:0000256" key="5">
    <source>
        <dbReference type="ARBA" id="ARBA00022741"/>
    </source>
</evidence>
<evidence type="ECO:0000256" key="1">
    <source>
        <dbReference type="ARBA" id="ARBA00001922"/>
    </source>
</evidence>
<comment type="catalytic activity">
    <reaction evidence="9 10">
        <text>a 2'-deoxyribonucleoside 5'-diphosphate + [thioredoxin]-disulfide + H2O = a ribonucleoside 5'-diphosphate + [thioredoxin]-dithiol</text>
        <dbReference type="Rhea" id="RHEA:23252"/>
        <dbReference type="Rhea" id="RHEA-COMP:10698"/>
        <dbReference type="Rhea" id="RHEA-COMP:10700"/>
        <dbReference type="ChEBI" id="CHEBI:15377"/>
        <dbReference type="ChEBI" id="CHEBI:29950"/>
        <dbReference type="ChEBI" id="CHEBI:50058"/>
        <dbReference type="ChEBI" id="CHEBI:57930"/>
        <dbReference type="ChEBI" id="CHEBI:73316"/>
        <dbReference type="EC" id="1.17.4.1"/>
    </reaction>
</comment>
<sequence length="587" mass="64850">MPQRTYSEAEALKLALDFFGGDELRASVFLGRYALRDREGRLLEATPEEMERRLVREASRVIKGGVQELAWLFADFRFVPGGRILFGLGNWRKSTLFNCYFLPIREDSVRGITRFLDEAARTFAYGGGVGTNADVLRPKGAKVGNAGVESSGAVSFMELFSTLAGVMGASGGRRGALMLTFSDTHPDLLDFLRVKTDPERSQVRHANISLRATDAFLQAALADEPWTLSFTTPREHITRTIRAKEAWDLLVEAAWQSAEPGLLFWDRVRTWATAQYGGMEVQGVNVCGEVPMEPYGACNLGSLNLAAFVRAPFSERAHLDFAALEEATALAVRFLDAVVDLGKGRHPLRAQREASLRSRRIGLGLMGLADALAMLGLPYGSEESLRLAEEVARRIKEAAYRASARLAREKGPFPAFDPKEHLKSPFIQDLPEDLIREVEKGLRNAALLSIAPTGSISILAGVTSGIEPIFALTYLRHAGGQVFLAEHPLLRRYRKEKGGEIPDWPTAHTVDPFQRVRLQAALQRHVDQSISSTVNLPRETSKEVVERLFLTAWKEGCKGITVFREGSREEVIEPLPPVGVCTFCQTA</sequence>
<feature type="domain" description="Ribonucleotide reductase large subunit C-terminal" evidence="11">
    <location>
        <begin position="99"/>
        <end position="562"/>
    </location>
</feature>
<evidence type="ECO:0000256" key="7">
    <source>
        <dbReference type="ARBA" id="ARBA00023157"/>
    </source>
</evidence>
<dbReference type="Pfam" id="PF02867">
    <property type="entry name" value="Ribonuc_red_lgC"/>
    <property type="match status" value="1"/>
</dbReference>
<evidence type="ECO:0000259" key="11">
    <source>
        <dbReference type="Pfam" id="PF02867"/>
    </source>
</evidence>
<dbReference type="RefSeq" id="WP_135343513.1">
    <property type="nucleotide sequence ID" value="NZ_ML214247.1"/>
</dbReference>
<comment type="function">
    <text evidence="10">Catalyzes the reduction of ribonucleotides to deoxyribonucleotides. May function to provide a pool of deoxyribonucleotide precursors for DNA repair during oxygen limitation and/or for immediate growth after restoration of oxygen.</text>
</comment>
<keyword evidence="13" id="KW-1185">Reference proteome</keyword>
<dbReference type="Proteomes" id="UP000297244">
    <property type="component" value="Unassembled WGS sequence"/>
</dbReference>
<keyword evidence="5 10" id="KW-0547">Nucleotide-binding</keyword>
<keyword evidence="7" id="KW-1015">Disulfide bond</keyword>
<dbReference type="Gene3D" id="3.20.70.20">
    <property type="match status" value="1"/>
</dbReference>
<dbReference type="InterPro" id="IPR050862">
    <property type="entry name" value="RdRp_reductase_class-2"/>
</dbReference>
<organism evidence="12 13">
    <name type="scientific">Thermus tengchongensis</name>
    <dbReference type="NCBI Taxonomy" id="1214928"/>
    <lineage>
        <taxon>Bacteria</taxon>
        <taxon>Thermotogati</taxon>
        <taxon>Deinococcota</taxon>
        <taxon>Deinococci</taxon>
        <taxon>Thermales</taxon>
        <taxon>Thermaceae</taxon>
        <taxon>Thermus</taxon>
    </lineage>
</organism>
<name>A0ABY2K9U1_9DEIN</name>
<comment type="cofactor">
    <cofactor evidence="1 10">
        <name>adenosylcob(III)alamin</name>
        <dbReference type="ChEBI" id="CHEBI:18408"/>
    </cofactor>
</comment>
<dbReference type="PRINTS" id="PR01183">
    <property type="entry name" value="RIBORDTASEM1"/>
</dbReference>
<dbReference type="EMBL" id="SKBL01000011">
    <property type="protein sequence ID" value="TFU15888.1"/>
    <property type="molecule type" value="Genomic_DNA"/>
</dbReference>
<dbReference type="EC" id="1.17.4.1" evidence="10"/>
<comment type="caution">
    <text evidence="12">The sequence shown here is derived from an EMBL/GenBank/DDBJ whole genome shotgun (WGS) entry which is preliminary data.</text>
</comment>
<dbReference type="InterPro" id="IPR000788">
    <property type="entry name" value="RNR_lg_C"/>
</dbReference>
<evidence type="ECO:0000256" key="8">
    <source>
        <dbReference type="ARBA" id="ARBA00023285"/>
    </source>
</evidence>
<protein>
    <recommendedName>
        <fullName evidence="10">Vitamin B12-dependent ribonucleotide reductase</fullName>
        <ecNumber evidence="10">1.17.4.1</ecNumber>
    </recommendedName>
</protein>
<keyword evidence="8 10" id="KW-0170">Cobalt</keyword>
<evidence type="ECO:0000256" key="3">
    <source>
        <dbReference type="ARBA" id="ARBA00022628"/>
    </source>
</evidence>
<evidence type="ECO:0000256" key="4">
    <source>
        <dbReference type="ARBA" id="ARBA00022634"/>
    </source>
</evidence>
<evidence type="ECO:0000256" key="2">
    <source>
        <dbReference type="ARBA" id="ARBA00007405"/>
    </source>
</evidence>
<evidence type="ECO:0000256" key="10">
    <source>
        <dbReference type="RuleBase" id="RU364064"/>
    </source>
</evidence>
<dbReference type="CDD" id="cd02888">
    <property type="entry name" value="RNR_II_dimer"/>
    <property type="match status" value="1"/>
</dbReference>
<keyword evidence="6 10" id="KW-0560">Oxidoreductase</keyword>
<dbReference type="GO" id="GO:0004748">
    <property type="term" value="F:ribonucleoside-diphosphate reductase activity, thioredoxin disulfide as acceptor"/>
    <property type="evidence" value="ECO:0007669"/>
    <property type="project" value="UniProtKB-EC"/>
</dbReference>
<dbReference type="PANTHER" id="PTHR43371">
    <property type="entry name" value="VITAMIN B12-DEPENDENT RIBONUCLEOTIDE REDUCTASE"/>
    <property type="match status" value="1"/>
</dbReference>
<keyword evidence="4 10" id="KW-0237">DNA synthesis</keyword>
<evidence type="ECO:0000256" key="6">
    <source>
        <dbReference type="ARBA" id="ARBA00023002"/>
    </source>
</evidence>
<keyword evidence="3 10" id="KW-0846">Cobalamin</keyword>
<gene>
    <name evidence="12" type="ORF">E0489_07955</name>
</gene>
<dbReference type="NCBIfam" id="TIGR02504">
    <property type="entry name" value="NrdJ_Z"/>
    <property type="match status" value="1"/>
</dbReference>
<comment type="similarity">
    <text evidence="2 10">Belongs to the ribonucleoside diphosphate reductase class-2 family.</text>
</comment>
<accession>A0ABY2K9U1</accession>
<dbReference type="SUPFAM" id="SSF51998">
    <property type="entry name" value="PFL-like glycyl radical enzymes"/>
    <property type="match status" value="1"/>
</dbReference>
<evidence type="ECO:0000313" key="12">
    <source>
        <dbReference type="EMBL" id="TFU15888.1"/>
    </source>
</evidence>
<dbReference type="PANTHER" id="PTHR43371:SF1">
    <property type="entry name" value="RIBONUCLEOSIDE-DIPHOSPHATE REDUCTASE"/>
    <property type="match status" value="1"/>
</dbReference>
<dbReference type="InterPro" id="IPR013344">
    <property type="entry name" value="RNR_NrdJ/NrdZ"/>
</dbReference>
<evidence type="ECO:0000256" key="9">
    <source>
        <dbReference type="ARBA" id="ARBA00047754"/>
    </source>
</evidence>
<evidence type="ECO:0000313" key="13">
    <source>
        <dbReference type="Proteomes" id="UP000297244"/>
    </source>
</evidence>